<feature type="domain" description="Cysteine-rich interdomain region 1 gamma" evidence="6">
    <location>
        <begin position="1386"/>
        <end position="1438"/>
    </location>
</feature>
<dbReference type="Pfam" id="PF15447">
    <property type="entry name" value="NTS"/>
    <property type="match status" value="1"/>
</dbReference>
<evidence type="ECO:0000259" key="7">
    <source>
        <dbReference type="Pfam" id="PF22672"/>
    </source>
</evidence>
<feature type="region of interest" description="Disordered" evidence="1">
    <location>
        <begin position="927"/>
        <end position="975"/>
    </location>
</feature>
<feature type="non-terminal residue" evidence="8">
    <location>
        <position position="1746"/>
    </location>
</feature>
<dbReference type="FunFam" id="1.20.58.830:FF:000003">
    <property type="entry name" value="Erythrocyte membrane protein 1, PfEMP1"/>
    <property type="match status" value="1"/>
</dbReference>
<dbReference type="InterPro" id="IPR004258">
    <property type="entry name" value="DBL"/>
</dbReference>
<evidence type="ECO:0000313" key="8">
    <source>
        <dbReference type="EMBL" id="ETW37211.1"/>
    </source>
</evidence>
<feature type="domain" description="Duffy-binding-like" evidence="3">
    <location>
        <begin position="599"/>
        <end position="758"/>
    </location>
</feature>
<feature type="compositionally biased region" description="Basic and acidic residues" evidence="1">
    <location>
        <begin position="887"/>
        <end position="897"/>
    </location>
</feature>
<dbReference type="InterPro" id="IPR016641">
    <property type="entry name" value="EGD2/NACA0like"/>
</dbReference>
<evidence type="ECO:0000259" key="4">
    <source>
        <dbReference type="Pfam" id="PF05424"/>
    </source>
</evidence>
<dbReference type="GO" id="GO:0005854">
    <property type="term" value="C:nascent polypeptide-associated complex"/>
    <property type="evidence" value="ECO:0007669"/>
    <property type="project" value="InterPro"/>
</dbReference>
<organism evidence="8 9">
    <name type="scientific">Plasmodium falciparum Tanzania</name>
    <name type="common">2000708</name>
    <dbReference type="NCBI Taxonomy" id="1036725"/>
    <lineage>
        <taxon>Eukaryota</taxon>
        <taxon>Sar</taxon>
        <taxon>Alveolata</taxon>
        <taxon>Apicomplexa</taxon>
        <taxon>Aconoidasida</taxon>
        <taxon>Haemosporida</taxon>
        <taxon>Plasmodiidae</taxon>
        <taxon>Plasmodium</taxon>
        <taxon>Plasmodium (Laverania)</taxon>
    </lineage>
</organism>
<dbReference type="FunFam" id="1.20.58.1930:FF:000001">
    <property type="entry name" value="Erythrocyte membrane protein 1, PfEMP1"/>
    <property type="match status" value="1"/>
</dbReference>
<protein>
    <recommendedName>
        <fullName evidence="10">Duffy-binding-like domain-containing protein</fullName>
    </recommendedName>
</protein>
<feature type="region of interest" description="Disordered" evidence="1">
    <location>
        <begin position="1006"/>
        <end position="1037"/>
    </location>
</feature>
<dbReference type="FunFam" id="1.20.1310.20:FF:000001">
    <property type="entry name" value="Erythrocyte membrane protein 1, PfEMP1"/>
    <property type="match status" value="1"/>
</dbReference>
<dbReference type="SUPFAM" id="SSF140924">
    <property type="entry name" value="Duffy binding domain-like"/>
    <property type="match status" value="4"/>
</dbReference>
<keyword evidence="2" id="KW-0812">Transmembrane</keyword>
<feature type="domain" description="Duffy-antigen binding" evidence="4">
    <location>
        <begin position="113"/>
        <end position="307"/>
    </location>
</feature>
<evidence type="ECO:0000256" key="2">
    <source>
        <dbReference type="SAM" id="Phobius"/>
    </source>
</evidence>
<feature type="compositionally biased region" description="Acidic residues" evidence="1">
    <location>
        <begin position="787"/>
        <end position="810"/>
    </location>
</feature>
<feature type="region of interest" description="Disordered" evidence="1">
    <location>
        <begin position="1593"/>
        <end position="1715"/>
    </location>
</feature>
<feature type="compositionally biased region" description="Acidic residues" evidence="1">
    <location>
        <begin position="1613"/>
        <end position="1628"/>
    </location>
</feature>
<keyword evidence="2" id="KW-0472">Membrane</keyword>
<evidence type="ECO:0000259" key="6">
    <source>
        <dbReference type="Pfam" id="PF18562"/>
    </source>
</evidence>
<evidence type="ECO:0000313" key="9">
    <source>
        <dbReference type="Proteomes" id="UP000030708"/>
    </source>
</evidence>
<feature type="domain" description="Plasmodium falciparum erythrocyte membrane protein-1 N-terminal segment" evidence="5">
    <location>
        <begin position="11"/>
        <end position="50"/>
    </location>
</feature>
<dbReference type="Pfam" id="PF05424">
    <property type="entry name" value="Duffy_binding"/>
    <property type="match status" value="2"/>
</dbReference>
<dbReference type="GO" id="GO:0046789">
    <property type="term" value="F:host cell surface receptor binding"/>
    <property type="evidence" value="ECO:0007669"/>
    <property type="project" value="InterPro"/>
</dbReference>
<feature type="compositionally biased region" description="Acidic residues" evidence="1">
    <location>
        <begin position="818"/>
        <end position="830"/>
    </location>
</feature>
<gene>
    <name evidence="8" type="ORF">PFTANZ_02096</name>
</gene>
<feature type="compositionally biased region" description="Polar residues" evidence="1">
    <location>
        <begin position="1087"/>
        <end position="1097"/>
    </location>
</feature>
<reference evidence="8 9" key="1">
    <citation type="submission" date="2013-02" db="EMBL/GenBank/DDBJ databases">
        <title>The Genome Annotation of Plasmodium falciparum Tanzania (2000708).</title>
        <authorList>
            <consortium name="The Broad Institute Genome Sequencing Platform"/>
            <consortium name="The Broad Institute Genome Sequencing Center for Infectious Disease"/>
            <person name="Neafsey D."/>
            <person name="Hoffman S."/>
            <person name="Volkman S."/>
            <person name="Rosenthal P."/>
            <person name="Walker B."/>
            <person name="Young S.K."/>
            <person name="Zeng Q."/>
            <person name="Gargeya S."/>
            <person name="Fitzgerald M."/>
            <person name="Haas B."/>
            <person name="Abouelleil A."/>
            <person name="Allen A.W."/>
            <person name="Alvarado L."/>
            <person name="Arachchi H.M."/>
            <person name="Berlin A.M."/>
            <person name="Chapman S.B."/>
            <person name="Gainer-Dewar J."/>
            <person name="Goldberg J."/>
            <person name="Griggs A."/>
            <person name="Gujja S."/>
            <person name="Hansen M."/>
            <person name="Howarth C."/>
            <person name="Imamovic A."/>
            <person name="Ireland A."/>
            <person name="Larimer J."/>
            <person name="McCowan C."/>
            <person name="Murphy C."/>
            <person name="Pearson M."/>
            <person name="Poon T.W."/>
            <person name="Priest M."/>
            <person name="Roberts A."/>
            <person name="Saif S."/>
            <person name="Shea T."/>
            <person name="Sisk P."/>
            <person name="Sykes S."/>
            <person name="Wortman J."/>
            <person name="Nusbaum C."/>
            <person name="Birren B."/>
        </authorList>
    </citation>
    <scope>NUCLEOTIDE SEQUENCE [LARGE SCALE GENOMIC DNA]</scope>
    <source>
        <strain evidence="9">Tanzania (2000708)</strain>
    </source>
</reference>
<feature type="transmembrane region" description="Helical" evidence="2">
    <location>
        <begin position="1721"/>
        <end position="1742"/>
    </location>
</feature>
<reference evidence="8 9" key="2">
    <citation type="submission" date="2013-02" db="EMBL/GenBank/DDBJ databases">
        <title>The Genome Sequence of Plasmodium falciparum Tanzania (2000708).</title>
        <authorList>
            <consortium name="The Broad Institute Genome Sequencing Platform"/>
            <consortium name="The Broad Institute Genome Sequencing Center for Infectious Disease"/>
            <person name="Neafsey D."/>
            <person name="Cheeseman I."/>
            <person name="Volkman S."/>
            <person name="Adams J."/>
            <person name="Walker B."/>
            <person name="Young S.K."/>
            <person name="Zeng Q."/>
            <person name="Gargeya S."/>
            <person name="Fitzgerald M."/>
            <person name="Haas B."/>
            <person name="Abouelleil A."/>
            <person name="Alvarado L."/>
            <person name="Arachchi H.M."/>
            <person name="Berlin A.M."/>
            <person name="Chapman S.B."/>
            <person name="Dewar J."/>
            <person name="Goldberg J."/>
            <person name="Griggs A."/>
            <person name="Gujja S."/>
            <person name="Hansen M."/>
            <person name="Howarth C."/>
            <person name="Imamovic A."/>
            <person name="Larimer J."/>
            <person name="McCowan C."/>
            <person name="Murphy C."/>
            <person name="Neiman D."/>
            <person name="Pearson M."/>
            <person name="Priest M."/>
            <person name="Roberts A."/>
            <person name="Saif S."/>
            <person name="Shea T."/>
            <person name="Sisk P."/>
            <person name="Sykes S."/>
            <person name="Wortman J."/>
            <person name="Nusbaum C."/>
            <person name="Birren B."/>
        </authorList>
    </citation>
    <scope>NUCLEOTIDE SEQUENCE [LARGE SCALE GENOMIC DNA]</scope>
    <source>
        <strain evidence="9">Tanzania (2000708)</strain>
    </source>
</reference>
<dbReference type="PANTHER" id="PTHR21713">
    <property type="entry name" value="NASCENT POLYPEPTIDE ASSOCIATED COMPLEX ALPHA SUBUNIT-RELATED"/>
    <property type="match status" value="1"/>
</dbReference>
<feature type="domain" description="Duffy-binding-like" evidence="7">
    <location>
        <begin position="1197"/>
        <end position="1338"/>
    </location>
</feature>
<feature type="region of interest" description="Disordered" evidence="1">
    <location>
        <begin position="874"/>
        <end position="914"/>
    </location>
</feature>
<dbReference type="InterPro" id="IPR041480">
    <property type="entry name" value="CIDR1_gamma"/>
</dbReference>
<feature type="domain" description="Duffy-antigen binding" evidence="4">
    <location>
        <begin position="909"/>
        <end position="1140"/>
    </location>
</feature>
<dbReference type="InterPro" id="IPR008602">
    <property type="entry name" value="Duffy-antigen-binding"/>
</dbReference>
<dbReference type="InterPro" id="IPR042202">
    <property type="entry name" value="Duffy-ag-bd_sf"/>
</dbReference>
<evidence type="ECO:0000256" key="1">
    <source>
        <dbReference type="SAM" id="MobiDB-lite"/>
    </source>
</evidence>
<feature type="compositionally biased region" description="Basic and acidic residues" evidence="1">
    <location>
        <begin position="1681"/>
        <end position="1692"/>
    </location>
</feature>
<feature type="region of interest" description="Disordered" evidence="1">
    <location>
        <begin position="753"/>
        <end position="843"/>
    </location>
</feature>
<dbReference type="Pfam" id="PF22672">
    <property type="entry name" value="DBL_C"/>
    <property type="match status" value="2"/>
</dbReference>
<evidence type="ECO:0008006" key="10">
    <source>
        <dbReference type="Google" id="ProtNLM"/>
    </source>
</evidence>
<dbReference type="InterPro" id="IPR029210">
    <property type="entry name" value="PfEMP1_NTS"/>
</dbReference>
<feature type="compositionally biased region" description="Pro residues" evidence="1">
    <location>
        <begin position="1658"/>
        <end position="1669"/>
    </location>
</feature>
<feature type="domain" description="Duffy-binding-like" evidence="7">
    <location>
        <begin position="311"/>
        <end position="483"/>
    </location>
</feature>
<dbReference type="Gene3D" id="1.20.58.1930">
    <property type="match status" value="1"/>
</dbReference>
<keyword evidence="2" id="KW-1133">Transmembrane helix</keyword>
<feature type="region of interest" description="Disordered" evidence="1">
    <location>
        <begin position="397"/>
        <end position="420"/>
    </location>
</feature>
<feature type="domain" description="Duffy-binding-like" evidence="3">
    <location>
        <begin position="1460"/>
        <end position="1597"/>
    </location>
</feature>
<evidence type="ECO:0000259" key="5">
    <source>
        <dbReference type="Pfam" id="PF15447"/>
    </source>
</evidence>
<dbReference type="Pfam" id="PF18562">
    <property type="entry name" value="CIDR1_gamma"/>
    <property type="match status" value="1"/>
</dbReference>
<proteinExistence type="predicted"/>
<evidence type="ECO:0000259" key="3">
    <source>
        <dbReference type="Pfam" id="PF03011"/>
    </source>
</evidence>
<feature type="compositionally biased region" description="Basic and acidic residues" evidence="1">
    <location>
        <begin position="1006"/>
        <end position="1017"/>
    </location>
</feature>
<feature type="compositionally biased region" description="Basic and acidic residues" evidence="1">
    <location>
        <begin position="753"/>
        <end position="778"/>
    </location>
</feature>
<feature type="compositionally biased region" description="Polar residues" evidence="1">
    <location>
        <begin position="929"/>
        <end position="966"/>
    </location>
</feature>
<dbReference type="GO" id="GO:0016020">
    <property type="term" value="C:membrane"/>
    <property type="evidence" value="ECO:0007669"/>
    <property type="project" value="InterPro"/>
</dbReference>
<accession>A0A024WAG0</accession>
<dbReference type="EMBL" id="KI926387">
    <property type="protein sequence ID" value="ETW37211.1"/>
    <property type="molecule type" value="Genomic_DNA"/>
</dbReference>
<name>A0A024WAG0_PLAFA</name>
<feature type="region of interest" description="Disordered" evidence="1">
    <location>
        <begin position="1086"/>
        <end position="1107"/>
    </location>
</feature>
<dbReference type="Proteomes" id="UP000030708">
    <property type="component" value="Unassembled WGS sequence"/>
</dbReference>
<feature type="compositionally biased region" description="Polar residues" evidence="1">
    <location>
        <begin position="1028"/>
        <end position="1037"/>
    </location>
</feature>
<dbReference type="Pfam" id="PF03011">
    <property type="entry name" value="PFEMP"/>
    <property type="match status" value="2"/>
</dbReference>
<dbReference type="Gene3D" id="1.20.58.830">
    <property type="match status" value="3"/>
</dbReference>
<dbReference type="InterPro" id="IPR054595">
    <property type="entry name" value="DBL_C"/>
</dbReference>
<sequence length="1746" mass="197894">MGSGKGGGTQDAKHVLDEFGQKVHDEIVKNGGDDAKKYIKELEGDLKKATISHSELVAFSDPCELVKEYYERANGDGERHPCRKENVNRFSDTLGGQCTDHRIKGNDRNVTGGACAPLRRLHVCDRNLENINDVKKIDTKDNLLLEVCMAAYYEGQSIKEDHVKYHAHNPDFNTTICTELARSFADIGDIVRGKDLYLGYDDEEKKQRDQLENKLKEVFGKIHGGLSKNGAKDRYNGDGEDYYQLREDWWNANRQQVWKAITCKATDDDKYFRKTCGKNDDWTGENCRCAANIDPPTYFDYVPQFLRWFEEWAEDFCRKRKHKLENAITNCRKPNGKDKYCSGNGYDCTKTIYKKGKLVIGEHCTSCSVWCRMYEKWIDNQKKEFLKQKRKYTKEMQKYTKGESRGTGGSKRKKRSARVENHEGYHKEFYNKLKERDYKDVKNFLKILNKEGLCEKKPKVKGETADSIDFKNENTEKTFSRTEICEPCPWCGLQSERPPWTPKEEKECRKDKKKTYKPDNITKIPVLTPEKLKKGILKKYSKFCKNGANGEKSVTDGGQIEKWECYYDEIKESGQNNNCILGDWQKVNEENKIMSYNAFFWKWVHDMLIDSIEWRNEHGNCINKKQQSECIPACKKTCDCFQKWVKKKETEWGQIKIHFRKQKDIGNKEKYGSQALLGEGMTHDFVLDELLKKEELLKIIKETYGNADETEHIKKLLDETAVAGVAGGVVGGENNTTIDKLLKHEEKDAKDCLEKQEECERQKQLEEQESRGRSEDFKQPTPSSPDPTEEKEEDDEDEEDDEEEEEEEEGGSNHQEALPDETEVVEETVTEQDGATEAPEVKKEEVKVCETVKKALKVENLTQACTQKYGYPQRHWGWKCIPSGDKIATDSKGDGEPTRGSGDTTGGSICVPPRRRRLYVGKLHDWAEKTQSSQPQAGGGSESTSDGKTATQPQGGTSSTSEAQTASDSSDQTLSDSDKLREAFIQSAAIETFFLWDRYKKIKEKEKKEKEEKEKQDLLYISSDDNDNPQSKLQKSGTIPTPFLRQMFYTLGDYRDICVGKTPDGIDTVSASDKDTMEKIKKAIDTAFNSGSEKNPSSSPPDKKTTAKQWWENNAKYIWEGMVCALSYDTNTKNGETPKRINGADGTDLFQKLKENNDYETVKLENSDTEAMSNDPLNNPKLSDFVKIPPFFRWLHEWGNDFCGKRARMLEKIKEECVKNDGGRCSGDGEHCEDNLRGDPSTVPTFYCTSCSKPCGLYKRWIQRKSKEFEEQKSAYTEQKDKCVNGSNKGGGNGFCGTIKTTYTTAADFLKTLGPCSKPNNAGSEITFDDSADTFEPAKDCKPCSKFKIDCEKGNCTGGGTKVECNGRNKTFISADDIKNNKDSAEDIGMLVSDKGSNVFEGDGLEEACKNANIFEAIRKDEWTCGKVCGYNVCKPKKVNGKIVNGKPNGENQIIIIRALFKRWLEYFLEDYNKINAKISYCKENGGTNICIKNCADKWIKLKKEEWGKIKKHYETQNEDGDTEMISLVKNFLRDVQPQTDVNKAIKPCDGLENFEKSKECAVDANSKSGEVKKKDIVECLLKMLGEKAKKCAENHAPTSGIDCTTPPTTDTPLDEEPEDILLEEDEQNPVGKQEPSFCPPQPKETKKEEEDDCKPAPTIPEAPEPAPPADSGKEIPVLNPEKEAPEPEKKVTPVPKRQPKKPRPKTPKDLSEHPAVIPSLATSTLMWSIGIGFAAFTYFFLKVNG</sequence>
<dbReference type="Gene3D" id="1.20.1310.20">
    <property type="entry name" value="Duffy-antigen binding domain"/>
    <property type="match status" value="2"/>
</dbReference>